<dbReference type="PANTHER" id="PTHR43434">
    <property type="entry name" value="PHOSPHOGLYCOLATE PHOSPHATASE"/>
    <property type="match status" value="1"/>
</dbReference>
<dbReference type="InterPro" id="IPR041492">
    <property type="entry name" value="HAD_2"/>
</dbReference>
<name>A0ABQ4A2H7_9ACTN</name>
<reference evidence="2 3" key="1">
    <citation type="submission" date="2021-01" db="EMBL/GenBank/DDBJ databases">
        <title>Whole genome shotgun sequence of Actinoplanes humidus NBRC 14915.</title>
        <authorList>
            <person name="Komaki H."/>
            <person name="Tamura T."/>
        </authorList>
    </citation>
    <scope>NUCLEOTIDE SEQUENCE [LARGE SCALE GENOMIC DNA]</scope>
    <source>
        <strain evidence="2 3">NBRC 14915</strain>
    </source>
</reference>
<organism evidence="2 3">
    <name type="scientific">Winogradskya humida</name>
    <dbReference type="NCBI Taxonomy" id="113566"/>
    <lineage>
        <taxon>Bacteria</taxon>
        <taxon>Bacillati</taxon>
        <taxon>Actinomycetota</taxon>
        <taxon>Actinomycetes</taxon>
        <taxon>Micromonosporales</taxon>
        <taxon>Micromonosporaceae</taxon>
        <taxon>Winogradskya</taxon>
    </lineage>
</organism>
<gene>
    <name evidence="2" type="ORF">Ahu01nite_076490</name>
</gene>
<dbReference type="Pfam" id="PF13419">
    <property type="entry name" value="HAD_2"/>
    <property type="match status" value="1"/>
</dbReference>
<dbReference type="InterPro" id="IPR036412">
    <property type="entry name" value="HAD-like_sf"/>
</dbReference>
<dbReference type="SFLD" id="SFLDS00003">
    <property type="entry name" value="Haloacid_Dehalogenase"/>
    <property type="match status" value="1"/>
</dbReference>
<dbReference type="InterPro" id="IPR050155">
    <property type="entry name" value="HAD-like_hydrolase_sf"/>
</dbReference>
<dbReference type="Proteomes" id="UP000603200">
    <property type="component" value="Unassembled WGS sequence"/>
</dbReference>
<dbReference type="Gene3D" id="3.40.50.1000">
    <property type="entry name" value="HAD superfamily/HAD-like"/>
    <property type="match status" value="1"/>
</dbReference>
<proteinExistence type="predicted"/>
<dbReference type="InterPro" id="IPR023198">
    <property type="entry name" value="PGP-like_dom2"/>
</dbReference>
<dbReference type="Gene3D" id="1.10.150.240">
    <property type="entry name" value="Putative phosphatase, domain 2"/>
    <property type="match status" value="1"/>
</dbReference>
<dbReference type="PANTHER" id="PTHR43434:SF1">
    <property type="entry name" value="PHOSPHOGLYCOLATE PHOSPHATASE"/>
    <property type="match status" value="1"/>
</dbReference>
<dbReference type="EMBL" id="BOMN01000111">
    <property type="protein sequence ID" value="GIE24547.1"/>
    <property type="molecule type" value="Genomic_DNA"/>
</dbReference>
<keyword evidence="3" id="KW-1185">Reference proteome</keyword>
<dbReference type="InterPro" id="IPR023214">
    <property type="entry name" value="HAD_sf"/>
</dbReference>
<evidence type="ECO:0000256" key="1">
    <source>
        <dbReference type="SAM" id="MobiDB-lite"/>
    </source>
</evidence>
<dbReference type="GO" id="GO:0016787">
    <property type="term" value="F:hydrolase activity"/>
    <property type="evidence" value="ECO:0007669"/>
    <property type="project" value="UniProtKB-KW"/>
</dbReference>
<evidence type="ECO:0000313" key="2">
    <source>
        <dbReference type="EMBL" id="GIE24547.1"/>
    </source>
</evidence>
<keyword evidence="2" id="KW-0378">Hydrolase</keyword>
<evidence type="ECO:0000313" key="3">
    <source>
        <dbReference type="Proteomes" id="UP000603200"/>
    </source>
</evidence>
<comment type="caution">
    <text evidence="2">The sequence shown here is derived from an EMBL/GenBank/DDBJ whole genome shotgun (WGS) entry which is preliminary data.</text>
</comment>
<dbReference type="SUPFAM" id="SSF56784">
    <property type="entry name" value="HAD-like"/>
    <property type="match status" value="1"/>
</dbReference>
<accession>A0ABQ4A2H7</accession>
<protein>
    <submittedName>
        <fullName evidence="2">Hydrolase</fullName>
    </submittedName>
</protein>
<feature type="region of interest" description="Disordered" evidence="1">
    <location>
        <begin position="213"/>
        <end position="233"/>
    </location>
</feature>
<dbReference type="SFLD" id="SFLDG01129">
    <property type="entry name" value="C1.5:_HAD__Beta-PGM__Phosphata"/>
    <property type="match status" value="1"/>
</dbReference>
<dbReference type="RefSeq" id="WP_203841557.1">
    <property type="nucleotide sequence ID" value="NZ_BAAATV010000019.1"/>
</dbReference>
<sequence length="233" mass="24936">MNTDCGKTAAAVGFDLDLTLFDTRPAIRAVLRSTSAALRFEVDVDRVMRTLGPPLEDLLAEQLPVADARTFAALYRADYAAHGHRYALLLPGVREAIAAVRGGGERVIVVTGQSERTARAHLTHERLEADTVTGSVWGPGKTEVLVSLNATVYIGDHPADIAAARAAGAYAVAVTTGRHGAGELAAADLVLTSLHEFARWWEMRAAPFKRCPSAFERPAGKTDRTPRAIQGEP</sequence>